<dbReference type="InParanoid" id="A0A669EES7"/>
<evidence type="ECO:0000313" key="4">
    <source>
        <dbReference type="Proteomes" id="UP000005207"/>
    </source>
</evidence>
<evidence type="ECO:0000313" key="3">
    <source>
        <dbReference type="Ensembl" id="ENSONIP00000069522.1"/>
    </source>
</evidence>
<sequence length="276" mass="31237">MSWAEDDFLPPGVVRMDREGPRDGRTYIMYHGTTSASARSILALGFRQSLDGMLGRGVYLSRDLEKASRYPIDHPENDRVVIKVKVNVGMVKAIDRQNHPLQMTWHDHGYDTAWVPPNCGMVRSGLEENCVWDPKRISIIDDFLPPGVVRMDREGPRDGRTYIMYHGTTSASARSILALGFRQSLDGMLGRGVYLSRDLEKASRYPIDHPENDRVVIKVKVNVGMNHPLQMTWHDHGYDTAWVPPNCGMVRSGLEENCVWDPKRISIIGTIEPKPV</sequence>
<organism evidence="3 4">
    <name type="scientific">Oreochromis niloticus</name>
    <name type="common">Nile tilapia</name>
    <name type="synonym">Tilapia nilotica</name>
    <dbReference type="NCBI Taxonomy" id="8128"/>
    <lineage>
        <taxon>Eukaryota</taxon>
        <taxon>Metazoa</taxon>
        <taxon>Chordata</taxon>
        <taxon>Craniata</taxon>
        <taxon>Vertebrata</taxon>
        <taxon>Euteleostomi</taxon>
        <taxon>Actinopterygii</taxon>
        <taxon>Neopterygii</taxon>
        <taxon>Teleostei</taxon>
        <taxon>Neoteleostei</taxon>
        <taxon>Acanthomorphata</taxon>
        <taxon>Ovalentaria</taxon>
        <taxon>Cichlomorphae</taxon>
        <taxon>Cichliformes</taxon>
        <taxon>Cichlidae</taxon>
        <taxon>African cichlids</taxon>
        <taxon>Pseudocrenilabrinae</taxon>
        <taxon>Oreochromini</taxon>
        <taxon>Oreochromis</taxon>
    </lineage>
</organism>
<dbReference type="PANTHER" id="PTHR36542:SF2">
    <property type="entry name" value="GIG2-LIKE PROTEIN DRED-RELATED"/>
    <property type="match status" value="1"/>
</dbReference>
<dbReference type="GeneTree" id="ENSGT00940000163496"/>
<dbReference type="InterPro" id="IPR012317">
    <property type="entry name" value="Poly(ADP-ribose)pol_cat_dom"/>
</dbReference>
<dbReference type="Gene3D" id="3.90.175.10">
    <property type="entry name" value="Diphtheria Toxin, domain 1"/>
    <property type="match status" value="2"/>
</dbReference>
<dbReference type="SUPFAM" id="SSF56399">
    <property type="entry name" value="ADP-ribosylation"/>
    <property type="match status" value="2"/>
</dbReference>
<proteinExistence type="inferred from homology"/>
<dbReference type="FunFam" id="3.90.175.10:FF:000001">
    <property type="entry name" value="Grass carp reovirus (GCRV)-induced gene 2e"/>
    <property type="match status" value="1"/>
</dbReference>
<dbReference type="GO" id="GO:0003950">
    <property type="term" value="F:NAD+ poly-ADP-ribosyltransferase activity"/>
    <property type="evidence" value="ECO:0007669"/>
    <property type="project" value="InterPro"/>
</dbReference>
<feature type="domain" description="PARP catalytic" evidence="2">
    <location>
        <begin position="27"/>
        <end position="103"/>
    </location>
</feature>
<protein>
    <recommendedName>
        <fullName evidence="2">PARP catalytic domain-containing protein</fullName>
    </recommendedName>
</protein>
<accession>A0A669EES7</accession>
<name>A0A669EES7_ORENI</name>
<reference evidence="3" key="2">
    <citation type="submission" date="2025-09" db="UniProtKB">
        <authorList>
            <consortium name="Ensembl"/>
        </authorList>
    </citation>
    <scope>IDENTIFICATION</scope>
</reference>
<dbReference type="GO" id="GO:0005737">
    <property type="term" value="C:cytoplasm"/>
    <property type="evidence" value="ECO:0007669"/>
    <property type="project" value="TreeGrafter"/>
</dbReference>
<dbReference type="AlphaFoldDB" id="A0A669EES7"/>
<evidence type="ECO:0000259" key="2">
    <source>
        <dbReference type="Pfam" id="PF00644"/>
    </source>
</evidence>
<dbReference type="Proteomes" id="UP000005207">
    <property type="component" value="Unplaced"/>
</dbReference>
<dbReference type="FunCoup" id="A0A669EES7">
    <property type="interactions" value="4"/>
</dbReference>
<evidence type="ECO:0000256" key="1">
    <source>
        <dbReference type="ARBA" id="ARBA00024347"/>
    </source>
</evidence>
<reference evidence="3" key="1">
    <citation type="submission" date="2025-08" db="UniProtKB">
        <authorList>
            <consortium name="Ensembl"/>
        </authorList>
    </citation>
    <scope>IDENTIFICATION</scope>
</reference>
<dbReference type="Pfam" id="PF00644">
    <property type="entry name" value="PARP"/>
    <property type="match status" value="1"/>
</dbReference>
<dbReference type="PANTHER" id="PTHR36542">
    <property type="entry name" value="GIG2-LIKE PROTEIN DRED-RELATED"/>
    <property type="match status" value="1"/>
</dbReference>
<keyword evidence="4" id="KW-1185">Reference proteome</keyword>
<dbReference type="Ensembl" id="ENSONIT00000039042.1">
    <property type="protein sequence ID" value="ENSONIP00000069522.1"/>
    <property type="gene ID" value="ENSONIG00000043198.1"/>
</dbReference>
<gene>
    <name evidence="3" type="primary">LOC109201542</name>
</gene>
<comment type="similarity">
    <text evidence="1">Belongs to the ARTD/PARP family.</text>
</comment>